<evidence type="ECO:0000313" key="2">
    <source>
        <dbReference type="EMBL" id="MBM7615602.1"/>
    </source>
</evidence>
<evidence type="ECO:0000259" key="1">
    <source>
        <dbReference type="PROSITE" id="PS00125"/>
    </source>
</evidence>
<evidence type="ECO:0000313" key="3">
    <source>
        <dbReference type="Proteomes" id="UP001314796"/>
    </source>
</evidence>
<organism evidence="2 3">
    <name type="scientific">Alkaliphilus hydrothermalis</name>
    <dbReference type="NCBI Taxonomy" id="1482730"/>
    <lineage>
        <taxon>Bacteria</taxon>
        <taxon>Bacillati</taxon>
        <taxon>Bacillota</taxon>
        <taxon>Clostridia</taxon>
        <taxon>Peptostreptococcales</taxon>
        <taxon>Natronincolaceae</taxon>
        <taxon>Alkaliphilus</taxon>
    </lineage>
</organism>
<sequence length="98" mass="11427">MRKFVVADIHGCYIQLVELLNRIKADFNYDQIIFLGDFIDRGPNSWDVIQLLISLQKKYGKDHIILLRGNHEQMAIDAIQSGSNRYFNGYDETVKSFM</sequence>
<accession>A0ABS2NS50</accession>
<dbReference type="PROSITE" id="PS00125">
    <property type="entry name" value="SER_THR_PHOSPHATASE"/>
    <property type="match status" value="1"/>
</dbReference>
<feature type="domain" description="Serine/threonine specific protein phosphatases" evidence="1">
    <location>
        <begin position="67"/>
        <end position="72"/>
    </location>
</feature>
<gene>
    <name evidence="2" type="ORF">JOC73_002175</name>
</gene>
<dbReference type="PRINTS" id="PR00114">
    <property type="entry name" value="STPHPHTASE"/>
</dbReference>
<dbReference type="RefSeq" id="WP_204403007.1">
    <property type="nucleotide sequence ID" value="NZ_JAFBEE010000015.1"/>
</dbReference>
<dbReference type="InterPro" id="IPR006186">
    <property type="entry name" value="Ser/Thr-sp_prot-phosphatase"/>
</dbReference>
<dbReference type="SUPFAM" id="SSF56300">
    <property type="entry name" value="Metallo-dependent phosphatases"/>
    <property type="match status" value="1"/>
</dbReference>
<dbReference type="InterPro" id="IPR004843">
    <property type="entry name" value="Calcineurin-like_PHP"/>
</dbReference>
<comment type="caution">
    <text evidence="2">The sequence shown here is derived from an EMBL/GenBank/DDBJ whole genome shotgun (WGS) entry which is preliminary data.</text>
</comment>
<dbReference type="Gene3D" id="3.60.21.10">
    <property type="match status" value="1"/>
</dbReference>
<dbReference type="EMBL" id="JAFBEE010000015">
    <property type="protein sequence ID" value="MBM7615602.1"/>
    <property type="molecule type" value="Genomic_DNA"/>
</dbReference>
<dbReference type="Proteomes" id="UP001314796">
    <property type="component" value="Unassembled WGS sequence"/>
</dbReference>
<dbReference type="Pfam" id="PF00149">
    <property type="entry name" value="Metallophos"/>
    <property type="match status" value="1"/>
</dbReference>
<dbReference type="PANTHER" id="PTHR42850:SF4">
    <property type="entry name" value="ZINC-DEPENDENT ENDOPOLYPHOSPHATASE"/>
    <property type="match status" value="1"/>
</dbReference>
<reference evidence="2 3" key="1">
    <citation type="submission" date="2021-01" db="EMBL/GenBank/DDBJ databases">
        <title>Genomic Encyclopedia of Type Strains, Phase IV (KMG-IV): sequencing the most valuable type-strain genomes for metagenomic binning, comparative biology and taxonomic classification.</title>
        <authorList>
            <person name="Goeker M."/>
        </authorList>
    </citation>
    <scope>NUCLEOTIDE SEQUENCE [LARGE SCALE GENOMIC DNA]</scope>
    <source>
        <strain evidence="2 3">DSM 25890</strain>
    </source>
</reference>
<proteinExistence type="predicted"/>
<protein>
    <submittedName>
        <fullName evidence="2">Metallophosphoesterase superfamily enzyme</fullName>
    </submittedName>
</protein>
<dbReference type="InterPro" id="IPR050126">
    <property type="entry name" value="Ap4A_hydrolase"/>
</dbReference>
<dbReference type="InterPro" id="IPR029052">
    <property type="entry name" value="Metallo-depent_PP-like"/>
</dbReference>
<name>A0ABS2NS50_9FIRM</name>
<keyword evidence="3" id="KW-1185">Reference proteome</keyword>
<dbReference type="PANTHER" id="PTHR42850">
    <property type="entry name" value="METALLOPHOSPHOESTERASE"/>
    <property type="match status" value="1"/>
</dbReference>